<protein>
    <submittedName>
        <fullName evidence="2">Uncharacterized protein</fullName>
    </submittedName>
</protein>
<dbReference type="AlphaFoldDB" id="A0AAE3H613"/>
<name>A0AAE3H613_9BACT</name>
<evidence type="ECO:0000256" key="1">
    <source>
        <dbReference type="SAM" id="Phobius"/>
    </source>
</evidence>
<gene>
    <name evidence="2" type="ORF">EGI31_18100</name>
</gene>
<keyword evidence="1" id="KW-0472">Membrane</keyword>
<evidence type="ECO:0000313" key="2">
    <source>
        <dbReference type="EMBL" id="MCP9764855.1"/>
    </source>
</evidence>
<accession>A0AAE3H613</accession>
<dbReference type="Proteomes" id="UP001204144">
    <property type="component" value="Unassembled WGS sequence"/>
</dbReference>
<comment type="caution">
    <text evidence="2">The sequence shown here is derived from an EMBL/GenBank/DDBJ whole genome shotgun (WGS) entry which is preliminary data.</text>
</comment>
<reference evidence="2 3" key="1">
    <citation type="submission" date="2018-11" db="EMBL/GenBank/DDBJ databases">
        <title>Novel bacteria species description.</title>
        <authorList>
            <person name="Han J.-H."/>
        </authorList>
    </citation>
    <scope>NUCLEOTIDE SEQUENCE [LARGE SCALE GENOMIC DNA]</scope>
    <source>
        <strain evidence="2 3">KCTC23259</strain>
    </source>
</reference>
<proteinExistence type="predicted"/>
<dbReference type="RefSeq" id="WP_255038540.1">
    <property type="nucleotide sequence ID" value="NZ_RJUF01000177.1"/>
</dbReference>
<dbReference type="EMBL" id="RJUF01000177">
    <property type="protein sequence ID" value="MCP9764855.1"/>
    <property type="molecule type" value="Genomic_DNA"/>
</dbReference>
<keyword evidence="3" id="KW-1185">Reference proteome</keyword>
<feature type="transmembrane region" description="Helical" evidence="1">
    <location>
        <begin position="91"/>
        <end position="111"/>
    </location>
</feature>
<feature type="transmembrane region" description="Helical" evidence="1">
    <location>
        <begin position="123"/>
        <end position="142"/>
    </location>
</feature>
<keyword evidence="1" id="KW-0812">Transmembrane</keyword>
<evidence type="ECO:0000313" key="3">
    <source>
        <dbReference type="Proteomes" id="UP001204144"/>
    </source>
</evidence>
<sequence>MTLTVTEIQRIEAFVKAKYVEYHDIQLELVDHLASAIEAELEQFPNQDFEKVLLSKYKNFGLFGFSDFVTERAKAAYSESRKKYWKHFFEFFKLPKLVYTLLVFTLTFLIVSNLQHNQYKYFVLPYFLITALVAVVILLKMNREEKLKLIQKKYQPLWISMSGSVLNLNNLILSESFKNAFFTNPYFISLICTLSLIGTWAELSTHKQIHEKLRYQYPEAFK</sequence>
<organism evidence="2 3">
    <name type="scientific">Lacihabitans soyangensis</name>
    <dbReference type="NCBI Taxonomy" id="869394"/>
    <lineage>
        <taxon>Bacteria</taxon>
        <taxon>Pseudomonadati</taxon>
        <taxon>Bacteroidota</taxon>
        <taxon>Cytophagia</taxon>
        <taxon>Cytophagales</taxon>
        <taxon>Leadbetterellaceae</taxon>
        <taxon>Lacihabitans</taxon>
    </lineage>
</organism>
<keyword evidence="1" id="KW-1133">Transmembrane helix</keyword>